<reference evidence="3" key="1">
    <citation type="journal article" date="2020" name="Nat. Commun.">
        <title>Genome assembly of wild tea tree DASZ reveals pedigree and selection history of tea varieties.</title>
        <authorList>
            <person name="Zhang W."/>
            <person name="Zhang Y."/>
            <person name="Qiu H."/>
            <person name="Guo Y."/>
            <person name="Wan H."/>
            <person name="Zhang X."/>
            <person name="Scossa F."/>
            <person name="Alseekh S."/>
            <person name="Zhang Q."/>
            <person name="Wang P."/>
            <person name="Xu L."/>
            <person name="Schmidt M.H."/>
            <person name="Jia X."/>
            <person name="Li D."/>
            <person name="Zhu A."/>
            <person name="Guo F."/>
            <person name="Chen W."/>
            <person name="Ni D."/>
            <person name="Usadel B."/>
            <person name="Fernie A.R."/>
            <person name="Wen W."/>
        </authorList>
    </citation>
    <scope>NUCLEOTIDE SEQUENCE [LARGE SCALE GENOMIC DNA]</scope>
    <source>
        <strain evidence="3">cv. G240</strain>
    </source>
</reference>
<feature type="region of interest" description="Disordered" evidence="1">
    <location>
        <begin position="22"/>
        <end position="61"/>
    </location>
</feature>
<keyword evidence="3" id="KW-1185">Reference proteome</keyword>
<proteinExistence type="predicted"/>
<evidence type="ECO:0000313" key="3">
    <source>
        <dbReference type="Proteomes" id="UP000593564"/>
    </source>
</evidence>
<feature type="compositionally biased region" description="Low complexity" evidence="1">
    <location>
        <begin position="27"/>
        <end position="37"/>
    </location>
</feature>
<dbReference type="AlphaFoldDB" id="A0A7J7I663"/>
<accession>A0A7J7I663</accession>
<gene>
    <name evidence="2" type="ORF">HYC85_001628</name>
</gene>
<comment type="caution">
    <text evidence="2">The sequence shown here is derived from an EMBL/GenBank/DDBJ whole genome shotgun (WGS) entry which is preliminary data.</text>
</comment>
<sequence>MGVPRNMSRYECFYMAKLAQPTATKIPSTSWKSSSSVLPPPPPAANSQSRSVISSPPPPRK</sequence>
<dbReference type="EMBL" id="JACBKZ010000001">
    <property type="protein sequence ID" value="KAF5960419.1"/>
    <property type="molecule type" value="Genomic_DNA"/>
</dbReference>
<name>A0A7J7I663_CAMSI</name>
<reference evidence="2 3" key="2">
    <citation type="submission" date="2020-07" db="EMBL/GenBank/DDBJ databases">
        <title>Genome assembly of wild tea tree DASZ reveals pedigree and selection history of tea varieties.</title>
        <authorList>
            <person name="Zhang W."/>
        </authorList>
    </citation>
    <scope>NUCLEOTIDE SEQUENCE [LARGE SCALE GENOMIC DNA]</scope>
    <source>
        <strain evidence="3">cv. G240</strain>
        <tissue evidence="2">Leaf</tissue>
    </source>
</reference>
<organism evidence="2 3">
    <name type="scientific">Camellia sinensis</name>
    <name type="common">Tea plant</name>
    <name type="synonym">Thea sinensis</name>
    <dbReference type="NCBI Taxonomy" id="4442"/>
    <lineage>
        <taxon>Eukaryota</taxon>
        <taxon>Viridiplantae</taxon>
        <taxon>Streptophyta</taxon>
        <taxon>Embryophyta</taxon>
        <taxon>Tracheophyta</taxon>
        <taxon>Spermatophyta</taxon>
        <taxon>Magnoliopsida</taxon>
        <taxon>eudicotyledons</taxon>
        <taxon>Gunneridae</taxon>
        <taxon>Pentapetalae</taxon>
        <taxon>asterids</taxon>
        <taxon>Ericales</taxon>
        <taxon>Theaceae</taxon>
        <taxon>Camellia</taxon>
    </lineage>
</organism>
<protein>
    <submittedName>
        <fullName evidence="2">Uncharacterized protein</fullName>
    </submittedName>
</protein>
<evidence type="ECO:0000256" key="1">
    <source>
        <dbReference type="SAM" id="MobiDB-lite"/>
    </source>
</evidence>
<feature type="compositionally biased region" description="Low complexity" evidence="1">
    <location>
        <begin position="45"/>
        <end position="54"/>
    </location>
</feature>
<evidence type="ECO:0000313" key="2">
    <source>
        <dbReference type="EMBL" id="KAF5960419.1"/>
    </source>
</evidence>
<dbReference type="Proteomes" id="UP000593564">
    <property type="component" value="Unassembled WGS sequence"/>
</dbReference>